<feature type="domain" description="CCT" evidence="12">
    <location>
        <begin position="425"/>
        <end position="467"/>
    </location>
</feature>
<dbReference type="InterPro" id="IPR045279">
    <property type="entry name" value="ARR-like"/>
</dbReference>
<evidence type="ECO:0000256" key="1">
    <source>
        <dbReference type="ARBA" id="ARBA00004123"/>
    </source>
</evidence>
<feature type="compositionally biased region" description="Acidic residues" evidence="10">
    <location>
        <begin position="481"/>
        <end position="497"/>
    </location>
</feature>
<evidence type="ECO:0008006" key="15">
    <source>
        <dbReference type="Google" id="ProtNLM"/>
    </source>
</evidence>
<evidence type="ECO:0000259" key="12">
    <source>
        <dbReference type="PROSITE" id="PS51017"/>
    </source>
</evidence>
<name>A0A9Q1MPS0_9SOLA</name>
<feature type="domain" description="Response regulatory" evidence="11">
    <location>
        <begin position="56"/>
        <end position="179"/>
    </location>
</feature>
<dbReference type="EMBL" id="JAJAGQ010000005">
    <property type="protein sequence ID" value="KAJ8563201.1"/>
    <property type="molecule type" value="Genomic_DNA"/>
</dbReference>
<feature type="compositionally biased region" description="Basic and acidic residues" evidence="10">
    <location>
        <begin position="231"/>
        <end position="247"/>
    </location>
</feature>
<keyword evidence="14" id="KW-1185">Reference proteome</keyword>
<evidence type="ECO:0000256" key="4">
    <source>
        <dbReference type="ARBA" id="ARBA00023015"/>
    </source>
</evidence>
<dbReference type="GO" id="GO:0005634">
    <property type="term" value="C:nucleus"/>
    <property type="evidence" value="ECO:0007669"/>
    <property type="project" value="UniProtKB-SubCell"/>
</dbReference>
<evidence type="ECO:0000313" key="14">
    <source>
        <dbReference type="Proteomes" id="UP001152561"/>
    </source>
</evidence>
<protein>
    <recommendedName>
        <fullName evidence="15">Two-component response regulator-like APRR1</fullName>
    </recommendedName>
</protein>
<evidence type="ECO:0000256" key="5">
    <source>
        <dbReference type="ARBA" id="ARBA00023108"/>
    </source>
</evidence>
<evidence type="ECO:0000313" key="13">
    <source>
        <dbReference type="EMBL" id="KAJ8563201.1"/>
    </source>
</evidence>
<dbReference type="SMART" id="SM00448">
    <property type="entry name" value="REC"/>
    <property type="match status" value="1"/>
</dbReference>
<dbReference type="Gene3D" id="3.40.50.2300">
    <property type="match status" value="1"/>
</dbReference>
<evidence type="ECO:0000256" key="2">
    <source>
        <dbReference type="ARBA" id="ARBA00010330"/>
    </source>
</evidence>
<keyword evidence="3" id="KW-0902">Two-component regulatory system</keyword>
<keyword evidence="5" id="KW-0090">Biological rhythms</keyword>
<sequence length="505" mass="56888">MWTPENEIEVQLRLQLVDVSELWRKEKQRGRPTLVTPVYSAADALYALNFQGPCVDIVLAEASLLISNGAKIFNFIKLDINLKHIPVIMRSRRQVTDALNAEGPHIDLILSEVDLPMSKGLKMLKYIMRDKQLRCIPVIMMSSQDEVSIVVKCLKFGAADYLVKPFRTNELLNLWTHIYDFDLVVSEPSDPNTNSTTFSLMTLTISRGSVLIQKCVPLSAAAPVETAVEFPSKHQPDAPGTDDRKTGEISPFPKKSELKIGKSSAFFTYVKSSLPKSNGPSTTSIHESVPQQLGIEEKTSLGHHVQIDTKIQVTGDMVESQLQGISALQELKNGGILSGVMNHVMMPSTQIYQKSMHHFHNHANSAMLPQHNHMPQYPNMQGMSSYPFYPMGMCLQPGQLSTPYPWHSFGSSSSAEIKVSKVDHRETALMKFRQKRKERCFDKKTRHVNRKQLAERRPRSRGQFVRKVNGVNVDLNGQPALEDDEDVEEEEEQIEILDSSHEDDL</sequence>
<dbReference type="InterPro" id="IPR010402">
    <property type="entry name" value="CCT_domain"/>
</dbReference>
<dbReference type="OrthoDB" id="60033at2759"/>
<dbReference type="Pfam" id="PF00072">
    <property type="entry name" value="Response_reg"/>
    <property type="match status" value="1"/>
</dbReference>
<comment type="subcellular location">
    <subcellularLocation>
        <location evidence="1 9">Nucleus</location>
    </subcellularLocation>
</comment>
<keyword evidence="4" id="KW-0805">Transcription regulation</keyword>
<dbReference type="Pfam" id="PF06203">
    <property type="entry name" value="CCT"/>
    <property type="match status" value="1"/>
</dbReference>
<gene>
    <name evidence="13" type="ORF">K7X08_031653</name>
</gene>
<evidence type="ECO:0000256" key="7">
    <source>
        <dbReference type="ARBA" id="ARBA00023242"/>
    </source>
</evidence>
<dbReference type="GO" id="GO:0009736">
    <property type="term" value="P:cytokinin-activated signaling pathway"/>
    <property type="evidence" value="ECO:0007669"/>
    <property type="project" value="InterPro"/>
</dbReference>
<dbReference type="Proteomes" id="UP001152561">
    <property type="component" value="Unassembled WGS sequence"/>
</dbReference>
<evidence type="ECO:0000256" key="8">
    <source>
        <dbReference type="PROSITE-ProRule" id="PRU00169"/>
    </source>
</evidence>
<dbReference type="PROSITE" id="PS51017">
    <property type="entry name" value="CCT"/>
    <property type="match status" value="1"/>
</dbReference>
<evidence type="ECO:0000256" key="9">
    <source>
        <dbReference type="PROSITE-ProRule" id="PRU00357"/>
    </source>
</evidence>
<reference evidence="14" key="1">
    <citation type="journal article" date="2023" name="Proc. Natl. Acad. Sci. U.S.A.">
        <title>Genomic and structural basis for evolution of tropane alkaloid biosynthesis.</title>
        <authorList>
            <person name="Wanga Y.-J."/>
            <person name="Taina T."/>
            <person name="Yua J.-Y."/>
            <person name="Lia J."/>
            <person name="Xua B."/>
            <person name="Chenc J."/>
            <person name="D'Auriad J.C."/>
            <person name="Huanga J.-P."/>
            <person name="Huanga S.-X."/>
        </authorList>
    </citation>
    <scope>NUCLEOTIDE SEQUENCE [LARGE SCALE GENOMIC DNA]</scope>
    <source>
        <strain evidence="14">cv. KIB-2019</strain>
    </source>
</reference>
<proteinExistence type="inferred from homology"/>
<evidence type="ECO:0000259" key="11">
    <source>
        <dbReference type="PROSITE" id="PS50110"/>
    </source>
</evidence>
<dbReference type="GO" id="GO:0048511">
    <property type="term" value="P:rhythmic process"/>
    <property type="evidence" value="ECO:0007669"/>
    <property type="project" value="UniProtKB-KW"/>
</dbReference>
<dbReference type="AlphaFoldDB" id="A0A9Q1MPS0"/>
<keyword evidence="6" id="KW-0804">Transcription</keyword>
<feature type="region of interest" description="Disordered" evidence="10">
    <location>
        <begin position="227"/>
        <end position="254"/>
    </location>
</feature>
<evidence type="ECO:0000256" key="6">
    <source>
        <dbReference type="ARBA" id="ARBA00023163"/>
    </source>
</evidence>
<organism evidence="13 14">
    <name type="scientific">Anisodus acutangulus</name>
    <dbReference type="NCBI Taxonomy" id="402998"/>
    <lineage>
        <taxon>Eukaryota</taxon>
        <taxon>Viridiplantae</taxon>
        <taxon>Streptophyta</taxon>
        <taxon>Embryophyta</taxon>
        <taxon>Tracheophyta</taxon>
        <taxon>Spermatophyta</taxon>
        <taxon>Magnoliopsida</taxon>
        <taxon>eudicotyledons</taxon>
        <taxon>Gunneridae</taxon>
        <taxon>Pentapetalae</taxon>
        <taxon>asterids</taxon>
        <taxon>lamiids</taxon>
        <taxon>Solanales</taxon>
        <taxon>Solanaceae</taxon>
        <taxon>Solanoideae</taxon>
        <taxon>Hyoscyameae</taxon>
        <taxon>Anisodus</taxon>
    </lineage>
</organism>
<evidence type="ECO:0000256" key="3">
    <source>
        <dbReference type="ARBA" id="ARBA00023012"/>
    </source>
</evidence>
<accession>A0A9Q1MPS0</accession>
<dbReference type="InterPro" id="IPR001789">
    <property type="entry name" value="Sig_transdc_resp-reg_receiver"/>
</dbReference>
<keyword evidence="7 9" id="KW-0539">Nucleus</keyword>
<dbReference type="InterPro" id="IPR011006">
    <property type="entry name" value="CheY-like_superfamily"/>
</dbReference>
<comment type="similarity">
    <text evidence="2">Belongs to the ARR-like family.</text>
</comment>
<evidence type="ECO:0000256" key="10">
    <source>
        <dbReference type="SAM" id="MobiDB-lite"/>
    </source>
</evidence>
<comment type="caution">
    <text evidence="8">Lacks conserved residue(s) required for the propagation of feature annotation.</text>
</comment>
<dbReference type="GO" id="GO:0000160">
    <property type="term" value="P:phosphorelay signal transduction system"/>
    <property type="evidence" value="ECO:0007669"/>
    <property type="project" value="UniProtKB-KW"/>
</dbReference>
<dbReference type="PANTHER" id="PTHR43874:SF1">
    <property type="entry name" value="TWO-COMPONENT RESPONSE REGULATOR-LIKE APRR1"/>
    <property type="match status" value="1"/>
</dbReference>
<comment type="caution">
    <text evidence="13">The sequence shown here is derived from an EMBL/GenBank/DDBJ whole genome shotgun (WGS) entry which is preliminary data.</text>
</comment>
<dbReference type="PROSITE" id="PS50110">
    <property type="entry name" value="RESPONSE_REGULATORY"/>
    <property type="match status" value="1"/>
</dbReference>
<dbReference type="PANTHER" id="PTHR43874">
    <property type="entry name" value="TWO-COMPONENT RESPONSE REGULATOR"/>
    <property type="match status" value="1"/>
</dbReference>
<feature type="region of interest" description="Disordered" evidence="10">
    <location>
        <begin position="450"/>
        <end position="505"/>
    </location>
</feature>
<dbReference type="SUPFAM" id="SSF52172">
    <property type="entry name" value="CheY-like"/>
    <property type="match status" value="1"/>
</dbReference>